<organism evidence="2 3">
    <name type="scientific">Bifidobacterium callitrichos DSM 23973</name>
    <dbReference type="NCBI Taxonomy" id="1437609"/>
    <lineage>
        <taxon>Bacteria</taxon>
        <taxon>Bacillati</taxon>
        <taxon>Actinomycetota</taxon>
        <taxon>Actinomycetes</taxon>
        <taxon>Bifidobacteriales</taxon>
        <taxon>Bifidobacteriaceae</taxon>
        <taxon>Bifidobacterium</taxon>
    </lineage>
</organism>
<protein>
    <submittedName>
        <fullName evidence="2">Uncharacterized protein</fullName>
    </submittedName>
</protein>
<accession>A0A086ZY53</accession>
<feature type="region of interest" description="Disordered" evidence="1">
    <location>
        <begin position="45"/>
        <end position="73"/>
    </location>
</feature>
<dbReference type="AlphaFoldDB" id="A0A086ZY53"/>
<reference evidence="2 3" key="1">
    <citation type="submission" date="2014-03" db="EMBL/GenBank/DDBJ databases">
        <title>Genomics of Bifidobacteria.</title>
        <authorList>
            <person name="Ventura M."/>
            <person name="Milani C."/>
            <person name="Lugli G.A."/>
        </authorList>
    </citation>
    <scope>NUCLEOTIDE SEQUENCE [LARGE SCALE GENOMIC DNA]</scope>
    <source>
        <strain evidence="2 3">DSM 23973</strain>
    </source>
</reference>
<comment type="caution">
    <text evidence="2">The sequence shown here is derived from an EMBL/GenBank/DDBJ whole genome shotgun (WGS) entry which is preliminary data.</text>
</comment>
<sequence>MARPIHPQSPYPILLPLAYTDEEMKAIRDWIAWNRHMVRATRPPRLDDSWYVGDGTPRDQSGKPFEPLNWKKD</sequence>
<dbReference type="RefSeq" id="WP_043167805.1">
    <property type="nucleotide sequence ID" value="NZ_JDUV01000039.1"/>
</dbReference>
<evidence type="ECO:0000313" key="2">
    <source>
        <dbReference type="EMBL" id="KFI51453.1"/>
    </source>
</evidence>
<dbReference type="EMBL" id="JGYS01000022">
    <property type="protein sequence ID" value="KFI51453.1"/>
    <property type="molecule type" value="Genomic_DNA"/>
</dbReference>
<gene>
    <name evidence="2" type="ORF">BCAL_1186</name>
</gene>
<name>A0A086ZY53_9BIFI</name>
<dbReference type="Proteomes" id="UP000029072">
    <property type="component" value="Unassembled WGS sequence"/>
</dbReference>
<evidence type="ECO:0000313" key="3">
    <source>
        <dbReference type="Proteomes" id="UP000029072"/>
    </source>
</evidence>
<dbReference type="STRING" id="1437609.BCAL_1186"/>
<evidence type="ECO:0000256" key="1">
    <source>
        <dbReference type="SAM" id="MobiDB-lite"/>
    </source>
</evidence>
<proteinExistence type="predicted"/>